<evidence type="ECO:0000256" key="1">
    <source>
        <dbReference type="ARBA" id="ARBA00004651"/>
    </source>
</evidence>
<dbReference type="InterPro" id="IPR051679">
    <property type="entry name" value="DASS-Related_Transporters"/>
</dbReference>
<dbReference type="RefSeq" id="WP_120167677.1">
    <property type="nucleotide sequence ID" value="NZ_MCIB01000005.1"/>
</dbReference>
<feature type="transmembrane region" description="Helical" evidence="6">
    <location>
        <begin position="506"/>
        <end position="525"/>
    </location>
</feature>
<dbReference type="GO" id="GO:0005886">
    <property type="term" value="C:plasma membrane"/>
    <property type="evidence" value="ECO:0007669"/>
    <property type="project" value="UniProtKB-SubCell"/>
</dbReference>
<feature type="transmembrane region" description="Helical" evidence="6">
    <location>
        <begin position="360"/>
        <end position="382"/>
    </location>
</feature>
<evidence type="ECO:0000256" key="2">
    <source>
        <dbReference type="ARBA" id="ARBA00022475"/>
    </source>
</evidence>
<evidence type="ECO:0000256" key="5">
    <source>
        <dbReference type="ARBA" id="ARBA00023136"/>
    </source>
</evidence>
<evidence type="ECO:0000256" key="3">
    <source>
        <dbReference type="ARBA" id="ARBA00022692"/>
    </source>
</evidence>
<evidence type="ECO:0000256" key="6">
    <source>
        <dbReference type="SAM" id="Phobius"/>
    </source>
</evidence>
<feature type="transmembrane region" description="Helical" evidence="6">
    <location>
        <begin position="445"/>
        <end position="466"/>
    </location>
</feature>
<dbReference type="PANTHER" id="PTHR43652">
    <property type="entry name" value="BASIC AMINO ACID ANTIPORTER YFCC-RELATED"/>
    <property type="match status" value="1"/>
</dbReference>
<evidence type="ECO:0008006" key="9">
    <source>
        <dbReference type="Google" id="ProtNLM"/>
    </source>
</evidence>
<dbReference type="Proteomes" id="UP000284177">
    <property type="component" value="Unassembled WGS sequence"/>
</dbReference>
<feature type="transmembrane region" description="Helical" evidence="6">
    <location>
        <begin position="537"/>
        <end position="555"/>
    </location>
</feature>
<comment type="subcellular location">
    <subcellularLocation>
        <location evidence="1">Cell membrane</location>
        <topology evidence="1">Multi-pass membrane protein</topology>
    </subcellularLocation>
</comment>
<dbReference type="InterPro" id="IPR018385">
    <property type="entry name" value="C4_dicarb_anaerob_car-like"/>
</dbReference>
<feature type="transmembrane region" description="Helical" evidence="6">
    <location>
        <begin position="196"/>
        <end position="213"/>
    </location>
</feature>
<keyword evidence="4 6" id="KW-1133">Transmembrane helix</keyword>
<evidence type="ECO:0000313" key="8">
    <source>
        <dbReference type="Proteomes" id="UP000284177"/>
    </source>
</evidence>
<feature type="transmembrane region" description="Helical" evidence="6">
    <location>
        <begin position="403"/>
        <end position="425"/>
    </location>
</feature>
<evidence type="ECO:0000313" key="7">
    <source>
        <dbReference type="EMBL" id="RKD33512.1"/>
    </source>
</evidence>
<keyword evidence="2" id="KW-1003">Cell membrane</keyword>
<proteinExistence type="predicted"/>
<dbReference type="OrthoDB" id="255482at2"/>
<comment type="caution">
    <text evidence="7">The sequence shown here is derived from an EMBL/GenBank/DDBJ whole genome shotgun (WGS) entry which is preliminary data.</text>
</comment>
<keyword evidence="8" id="KW-1185">Reference proteome</keyword>
<gene>
    <name evidence="7" type="ORF">BET03_08990</name>
</gene>
<keyword evidence="3 6" id="KW-0812">Transmembrane</keyword>
<feature type="transmembrane region" description="Helical" evidence="6">
    <location>
        <begin position="281"/>
        <end position="299"/>
    </location>
</feature>
<dbReference type="PANTHER" id="PTHR43652:SF2">
    <property type="entry name" value="BASIC AMINO ACID ANTIPORTER YFCC-RELATED"/>
    <property type="match status" value="1"/>
</dbReference>
<evidence type="ECO:0000256" key="4">
    <source>
        <dbReference type="ARBA" id="ARBA00022989"/>
    </source>
</evidence>
<keyword evidence="5 6" id="KW-0472">Membrane</keyword>
<organism evidence="7 8">
    <name type="scientific">Thermohalobacter berrensis</name>
    <dbReference type="NCBI Taxonomy" id="99594"/>
    <lineage>
        <taxon>Bacteria</taxon>
        <taxon>Bacillati</taxon>
        <taxon>Bacillota</taxon>
        <taxon>Tissierellia</taxon>
        <taxon>Tissierellales</taxon>
        <taxon>Thermohalobacteraceae</taxon>
        <taxon>Thermohalobacter</taxon>
    </lineage>
</organism>
<dbReference type="Pfam" id="PF03606">
    <property type="entry name" value="DcuC"/>
    <property type="match status" value="1"/>
</dbReference>
<feature type="transmembrane region" description="Helical" evidence="6">
    <location>
        <begin position="250"/>
        <end position="269"/>
    </location>
</feature>
<reference evidence="7 8" key="1">
    <citation type="submission" date="2016-08" db="EMBL/GenBank/DDBJ databases">
        <title>Novel Firmicutes and Novel Genomes.</title>
        <authorList>
            <person name="Poppleton D.I."/>
            <person name="Gribaldo S."/>
        </authorList>
    </citation>
    <scope>NUCLEOTIDE SEQUENCE [LARGE SCALE GENOMIC DNA]</scope>
    <source>
        <strain evidence="7 8">CTT3</strain>
    </source>
</reference>
<feature type="transmembrane region" description="Helical" evidence="6">
    <location>
        <begin position="334"/>
        <end position="354"/>
    </location>
</feature>
<accession>A0A419T7T4</accession>
<name>A0A419T7T4_9FIRM</name>
<feature type="transmembrane region" description="Helical" evidence="6">
    <location>
        <begin position="219"/>
        <end position="238"/>
    </location>
</feature>
<protein>
    <recommendedName>
        <fullName evidence="9">Basic amino acid antiporter YfcC</fullName>
    </recommendedName>
</protein>
<feature type="transmembrane region" description="Helical" evidence="6">
    <location>
        <begin position="20"/>
        <end position="42"/>
    </location>
</feature>
<dbReference type="AlphaFoldDB" id="A0A419T7T4"/>
<sequence length="556" mass="59936">MATKSKEVKTQKTIQMPDTYVIIFFVVLFAALLTYLVPIGSFQVDYKVLDPSDNPIEVNSDGEFVAEGKTFLLDGGTVYDSEGNEILTVEKKAVDYKDESGKVLFRVVKEYGEYVPALDENGQKIKKGIPLFKGGGGLGVLNYAFEGLVSGSKWGSAVGVVAFILVIGGAFGIILRTGAVEAGILKMIQKTKGYEIAIIPVLFFLFALGGAVFGMGEEAIPFAMIIVPLVIAMGYDAITGIMVTYVATQIGFATSWMNPFSVAIAQGVAGVRVGSGMGYRIFIFIIFTALGIVYTMWYASKIKKDPTRSVSYESDAYYRENIKEKEDIEVDFKLGHTLVLLTILGGVIWIIWGVAAHQWYIPAIASQFFVMGLMAGIIGVVFKLNDMKVNDIASAFRDGAKDLIGAALVVGMAKGIVLVLGGSSATEQTVLNTILHAMGNAIDGLGTAFSAWIMYLFQSVFNFFVVSGSGQAALTMPLMAPLAELVGVSKQVAVLAFQLGDGFTNLIVPTSGCLMGVLGVARLDWNKWFKFQIRFQGILFVLASIFVVVAVMMGYN</sequence>
<feature type="transmembrane region" description="Helical" evidence="6">
    <location>
        <begin position="154"/>
        <end position="175"/>
    </location>
</feature>
<dbReference type="EMBL" id="MCIB01000005">
    <property type="protein sequence ID" value="RKD33512.1"/>
    <property type="molecule type" value="Genomic_DNA"/>
</dbReference>
<dbReference type="NCBIfam" id="NF008611">
    <property type="entry name" value="PRK11588.1"/>
    <property type="match status" value="1"/>
</dbReference>